<name>A0A426Z4D6_ENSVE</name>
<protein>
    <submittedName>
        <fullName evidence="2">Uncharacterized protein</fullName>
    </submittedName>
</protein>
<proteinExistence type="predicted"/>
<evidence type="ECO:0000313" key="3">
    <source>
        <dbReference type="Proteomes" id="UP000287651"/>
    </source>
</evidence>
<reference evidence="2 3" key="1">
    <citation type="journal article" date="2014" name="Agronomy (Basel)">
        <title>A Draft Genome Sequence for Ensete ventricosum, the Drought-Tolerant Tree Against Hunger.</title>
        <authorList>
            <person name="Harrison J."/>
            <person name="Moore K.A."/>
            <person name="Paszkiewicz K."/>
            <person name="Jones T."/>
            <person name="Grant M."/>
            <person name="Ambacheew D."/>
            <person name="Muzemil S."/>
            <person name="Studholme D.J."/>
        </authorList>
    </citation>
    <scope>NUCLEOTIDE SEQUENCE [LARGE SCALE GENOMIC DNA]</scope>
</reference>
<organism evidence="2 3">
    <name type="scientific">Ensete ventricosum</name>
    <name type="common">Abyssinian banana</name>
    <name type="synonym">Musa ensete</name>
    <dbReference type="NCBI Taxonomy" id="4639"/>
    <lineage>
        <taxon>Eukaryota</taxon>
        <taxon>Viridiplantae</taxon>
        <taxon>Streptophyta</taxon>
        <taxon>Embryophyta</taxon>
        <taxon>Tracheophyta</taxon>
        <taxon>Spermatophyta</taxon>
        <taxon>Magnoliopsida</taxon>
        <taxon>Liliopsida</taxon>
        <taxon>Zingiberales</taxon>
        <taxon>Musaceae</taxon>
        <taxon>Ensete</taxon>
    </lineage>
</organism>
<feature type="compositionally biased region" description="Polar residues" evidence="1">
    <location>
        <begin position="77"/>
        <end position="86"/>
    </location>
</feature>
<accession>A0A426Z4D6</accession>
<gene>
    <name evidence="2" type="ORF">B296_00024235</name>
</gene>
<feature type="region of interest" description="Disordered" evidence="1">
    <location>
        <begin position="37"/>
        <end position="98"/>
    </location>
</feature>
<dbReference type="EMBL" id="AMZH03008487">
    <property type="protein sequence ID" value="RRT58826.1"/>
    <property type="molecule type" value="Genomic_DNA"/>
</dbReference>
<dbReference type="Proteomes" id="UP000287651">
    <property type="component" value="Unassembled WGS sequence"/>
</dbReference>
<evidence type="ECO:0000256" key="1">
    <source>
        <dbReference type="SAM" id="MobiDB-lite"/>
    </source>
</evidence>
<dbReference type="AlphaFoldDB" id="A0A426Z4D6"/>
<comment type="caution">
    <text evidence="2">The sequence shown here is derived from an EMBL/GenBank/DDBJ whole genome shotgun (WGS) entry which is preliminary data.</text>
</comment>
<sequence length="98" mass="10077">MRLNRVESFYVFLLHFRSEESPCKGQPGMAMASPLAGVANHLQGGDRLQPRPPYNATAGHGQAPCKGQPPAVAAASQARTPATSPQGAAARGQVIGGG</sequence>
<evidence type="ECO:0000313" key="2">
    <source>
        <dbReference type="EMBL" id="RRT58826.1"/>
    </source>
</evidence>